<dbReference type="SUPFAM" id="SSF48179">
    <property type="entry name" value="6-phosphogluconate dehydrogenase C-terminal domain-like"/>
    <property type="match status" value="1"/>
</dbReference>
<dbReference type="Pfam" id="PF03446">
    <property type="entry name" value="NAD_binding_2"/>
    <property type="match status" value="1"/>
</dbReference>
<dbReference type="EMBL" id="JBIAHM010000040">
    <property type="protein sequence ID" value="MFE9606853.1"/>
    <property type="molecule type" value="Genomic_DNA"/>
</dbReference>
<dbReference type="Gene3D" id="1.10.1040.10">
    <property type="entry name" value="N-(1-d-carboxylethyl)-l-norvaline Dehydrogenase, domain 2"/>
    <property type="match status" value="1"/>
</dbReference>
<dbReference type="SUPFAM" id="SSF51735">
    <property type="entry name" value="NAD(P)-binding Rossmann-fold domains"/>
    <property type="match status" value="1"/>
</dbReference>
<evidence type="ECO:0000313" key="6">
    <source>
        <dbReference type="EMBL" id="MFE9606853.1"/>
    </source>
</evidence>
<keyword evidence="3" id="KW-0520">NAD</keyword>
<proteinExistence type="inferred from homology"/>
<accession>A0ABW6MMR0</accession>
<dbReference type="PANTHER" id="PTHR43060">
    <property type="entry name" value="3-HYDROXYISOBUTYRATE DEHYDROGENASE-LIKE 1, MITOCHONDRIAL-RELATED"/>
    <property type="match status" value="1"/>
</dbReference>
<comment type="caution">
    <text evidence="6">The sequence shown here is derived from an EMBL/GenBank/DDBJ whole genome shotgun (WGS) entry which is preliminary data.</text>
</comment>
<evidence type="ECO:0000259" key="5">
    <source>
        <dbReference type="Pfam" id="PF14833"/>
    </source>
</evidence>
<dbReference type="GO" id="GO:0016491">
    <property type="term" value="F:oxidoreductase activity"/>
    <property type="evidence" value="ECO:0007669"/>
    <property type="project" value="UniProtKB-KW"/>
</dbReference>
<reference evidence="6 7" key="1">
    <citation type="submission" date="2024-10" db="EMBL/GenBank/DDBJ databases">
        <title>The Natural Products Discovery Center: Release of the First 8490 Sequenced Strains for Exploring Actinobacteria Biosynthetic Diversity.</title>
        <authorList>
            <person name="Kalkreuter E."/>
            <person name="Kautsar S.A."/>
            <person name="Yang D."/>
            <person name="Bader C.D."/>
            <person name="Teijaro C.N."/>
            <person name="Fluegel L."/>
            <person name="Davis C.M."/>
            <person name="Simpson J.R."/>
            <person name="Lauterbach L."/>
            <person name="Steele A.D."/>
            <person name="Gui C."/>
            <person name="Meng S."/>
            <person name="Li G."/>
            <person name="Viehrig K."/>
            <person name="Ye F."/>
            <person name="Su P."/>
            <person name="Kiefer A.F."/>
            <person name="Nichols A."/>
            <person name="Cepeda A.J."/>
            <person name="Yan W."/>
            <person name="Fan B."/>
            <person name="Jiang Y."/>
            <person name="Adhikari A."/>
            <person name="Zheng C.-J."/>
            <person name="Schuster L."/>
            <person name="Cowan T.M."/>
            <person name="Smanski M.J."/>
            <person name="Chevrette M.G."/>
            <person name="De Carvalho L.P.S."/>
            <person name="Shen B."/>
        </authorList>
    </citation>
    <scope>NUCLEOTIDE SEQUENCE [LARGE SCALE GENOMIC DNA]</scope>
    <source>
        <strain evidence="6 7">NPDC006488</strain>
    </source>
</reference>
<sequence length="285" mass="29808">MAVLGAGIMGRGIIKHLRQSGFGLRLYNRTASKLHGLGGAGEVICGSPAEAAEGADAVISIVADDVASRQVWLSDTGALWSMTPGSVAVEISTLSTGYAQEWECSVRKRGVSPVAAPVTGSRSGAEDGNLVIFAGGELDAIERALPLFSAIGQQVIRLGQIRDAVGFKLVYNMLCGTILVAAAEALTLAEFLTLDLGQVTDILAAHGWASGVAISKGKKMAAAEFDDVECAVKTITKDLRYALDTLPADPTVLPVSAHAQFQLSRACTKDMADMDMAVIKSVYRL</sequence>
<dbReference type="InterPro" id="IPR015815">
    <property type="entry name" value="HIBADH-related"/>
</dbReference>
<dbReference type="InterPro" id="IPR029154">
    <property type="entry name" value="HIBADH-like_NADP-bd"/>
</dbReference>
<evidence type="ECO:0000256" key="2">
    <source>
        <dbReference type="ARBA" id="ARBA00023002"/>
    </source>
</evidence>
<comment type="similarity">
    <text evidence="1">Belongs to the HIBADH-related family.</text>
</comment>
<evidence type="ECO:0000313" key="7">
    <source>
        <dbReference type="Proteomes" id="UP001601303"/>
    </source>
</evidence>
<evidence type="ECO:0000256" key="3">
    <source>
        <dbReference type="ARBA" id="ARBA00023027"/>
    </source>
</evidence>
<dbReference type="Proteomes" id="UP001601303">
    <property type="component" value="Unassembled WGS sequence"/>
</dbReference>
<dbReference type="InterPro" id="IPR013328">
    <property type="entry name" value="6PGD_dom2"/>
</dbReference>
<dbReference type="PANTHER" id="PTHR43060:SF15">
    <property type="entry name" value="3-HYDROXYISOBUTYRATE DEHYDROGENASE-LIKE 1, MITOCHONDRIAL-RELATED"/>
    <property type="match status" value="1"/>
</dbReference>
<feature type="domain" description="3-hydroxyisobutyrate dehydrogenase-like NAD-binding" evidence="5">
    <location>
        <begin position="167"/>
        <end position="278"/>
    </location>
</feature>
<gene>
    <name evidence="6" type="ORF">ACFYNQ_51015</name>
</gene>
<dbReference type="InterPro" id="IPR008927">
    <property type="entry name" value="6-PGluconate_DH-like_C_sf"/>
</dbReference>
<keyword evidence="7" id="KW-1185">Reference proteome</keyword>
<dbReference type="RefSeq" id="WP_388115673.1">
    <property type="nucleotide sequence ID" value="NZ_JBIAHM010000040.1"/>
</dbReference>
<evidence type="ECO:0000256" key="1">
    <source>
        <dbReference type="ARBA" id="ARBA00009080"/>
    </source>
</evidence>
<organism evidence="6 7">
    <name type="scientific">Streptomyces hokutonensis</name>
    <dbReference type="NCBI Taxonomy" id="1306990"/>
    <lineage>
        <taxon>Bacteria</taxon>
        <taxon>Bacillati</taxon>
        <taxon>Actinomycetota</taxon>
        <taxon>Actinomycetes</taxon>
        <taxon>Kitasatosporales</taxon>
        <taxon>Streptomycetaceae</taxon>
        <taxon>Streptomyces</taxon>
    </lineage>
</organism>
<evidence type="ECO:0000259" key="4">
    <source>
        <dbReference type="Pfam" id="PF03446"/>
    </source>
</evidence>
<dbReference type="Gene3D" id="3.40.50.720">
    <property type="entry name" value="NAD(P)-binding Rossmann-like Domain"/>
    <property type="match status" value="1"/>
</dbReference>
<dbReference type="EC" id="1.1.-.-" evidence="6"/>
<name>A0ABW6MMR0_9ACTN</name>
<dbReference type="InterPro" id="IPR036291">
    <property type="entry name" value="NAD(P)-bd_dom_sf"/>
</dbReference>
<feature type="domain" description="6-phosphogluconate dehydrogenase NADP-binding" evidence="4">
    <location>
        <begin position="2"/>
        <end position="159"/>
    </location>
</feature>
<keyword evidence="2 6" id="KW-0560">Oxidoreductase</keyword>
<dbReference type="InterPro" id="IPR006115">
    <property type="entry name" value="6PGDH_NADP-bd"/>
</dbReference>
<dbReference type="PIRSF" id="PIRSF000103">
    <property type="entry name" value="HIBADH"/>
    <property type="match status" value="1"/>
</dbReference>
<dbReference type="Pfam" id="PF14833">
    <property type="entry name" value="NAD_binding_11"/>
    <property type="match status" value="1"/>
</dbReference>
<protein>
    <submittedName>
        <fullName evidence="6">NAD(P)-dependent oxidoreductase</fullName>
        <ecNumber evidence="6">1.1.-.-</ecNumber>
    </submittedName>
</protein>